<keyword evidence="5" id="KW-1185">Reference proteome</keyword>
<accession>A0A183BK14</accession>
<reference evidence="5" key="1">
    <citation type="submission" date="2014-05" db="EMBL/GenBank/DDBJ databases">
        <title>The genome and life-stage specific transcriptomes of Globodera pallida elucidate key aspects of plant parasitism by a cyst nematode.</title>
        <authorList>
            <person name="Cotton J.A."/>
            <person name="Lilley C.J."/>
            <person name="Jones L.M."/>
            <person name="Kikuchi T."/>
            <person name="Reid A.J."/>
            <person name="Thorpe P."/>
            <person name="Tsai I.J."/>
            <person name="Beasley H."/>
            <person name="Blok V."/>
            <person name="Cock P.J.A."/>
            <person name="Van den Akker S.E."/>
            <person name="Holroyd N."/>
            <person name="Hunt M."/>
            <person name="Mantelin S."/>
            <person name="Naghra H."/>
            <person name="Pain A."/>
            <person name="Palomares-Rius J.E."/>
            <person name="Zarowiecki M."/>
            <person name="Berriman M."/>
            <person name="Jones J.T."/>
            <person name="Urwin P.E."/>
        </authorList>
    </citation>
    <scope>NUCLEOTIDE SEQUENCE [LARGE SCALE GENOMIC DNA]</scope>
    <source>
        <strain evidence="5">Lindley</strain>
    </source>
</reference>
<dbReference type="GO" id="GO:0008270">
    <property type="term" value="F:zinc ion binding"/>
    <property type="evidence" value="ECO:0007669"/>
    <property type="project" value="UniProtKB-KW"/>
</dbReference>
<evidence type="ECO:0000256" key="3">
    <source>
        <dbReference type="ARBA" id="ARBA00022833"/>
    </source>
</evidence>
<keyword evidence="3" id="KW-0862">Zinc</keyword>
<evidence type="ECO:0000313" key="6">
    <source>
        <dbReference type="WBParaSite" id="GPLIN_000094300"/>
    </source>
</evidence>
<feature type="domain" description="FLYWCH-type" evidence="4">
    <location>
        <begin position="3"/>
        <end position="41"/>
    </location>
</feature>
<dbReference type="Proteomes" id="UP000050741">
    <property type="component" value="Unassembled WGS sequence"/>
</dbReference>
<dbReference type="InterPro" id="IPR007588">
    <property type="entry name" value="Znf_FLYWCH"/>
</dbReference>
<evidence type="ECO:0000259" key="4">
    <source>
        <dbReference type="Pfam" id="PF04500"/>
    </source>
</evidence>
<dbReference type="AlphaFoldDB" id="A0A183BK14"/>
<protein>
    <submittedName>
        <fullName evidence="6">FLYWCH-type domain-containing protein</fullName>
    </submittedName>
</protein>
<proteinExistence type="predicted"/>
<evidence type="ECO:0000256" key="2">
    <source>
        <dbReference type="ARBA" id="ARBA00022771"/>
    </source>
</evidence>
<keyword evidence="1" id="KW-0479">Metal-binding</keyword>
<dbReference type="Gene3D" id="2.20.25.240">
    <property type="match status" value="1"/>
</dbReference>
<dbReference type="Pfam" id="PF04500">
    <property type="entry name" value="FLYWCH"/>
    <property type="match status" value="1"/>
</dbReference>
<sequence>MNADNDVKFWFCDQRVSALCKVRLHTTLNNAIIKTMNLHTHGSNAARVEAQKCVTALKRRAVVRRARCDIKVPPPQPQSLTTLEILPQFRTYKRSEGSEETFLLADSGVYQELGGNHR</sequence>
<organism evidence="5 6">
    <name type="scientific">Globodera pallida</name>
    <name type="common">Potato cyst nematode worm</name>
    <name type="synonym">Heterodera pallida</name>
    <dbReference type="NCBI Taxonomy" id="36090"/>
    <lineage>
        <taxon>Eukaryota</taxon>
        <taxon>Metazoa</taxon>
        <taxon>Ecdysozoa</taxon>
        <taxon>Nematoda</taxon>
        <taxon>Chromadorea</taxon>
        <taxon>Rhabditida</taxon>
        <taxon>Tylenchina</taxon>
        <taxon>Tylenchomorpha</taxon>
        <taxon>Tylenchoidea</taxon>
        <taxon>Heteroderidae</taxon>
        <taxon>Heteroderinae</taxon>
        <taxon>Globodera</taxon>
    </lineage>
</organism>
<keyword evidence="2" id="KW-0863">Zinc-finger</keyword>
<evidence type="ECO:0000256" key="1">
    <source>
        <dbReference type="ARBA" id="ARBA00022723"/>
    </source>
</evidence>
<dbReference type="WBParaSite" id="GPLIN_000094300">
    <property type="protein sequence ID" value="GPLIN_000094300"/>
    <property type="gene ID" value="GPLIN_000094300"/>
</dbReference>
<reference evidence="6" key="2">
    <citation type="submission" date="2016-06" db="UniProtKB">
        <authorList>
            <consortium name="WormBaseParasite"/>
        </authorList>
    </citation>
    <scope>IDENTIFICATION</scope>
</reference>
<evidence type="ECO:0000313" key="5">
    <source>
        <dbReference type="Proteomes" id="UP000050741"/>
    </source>
</evidence>
<name>A0A183BK14_GLOPA</name>